<feature type="domain" description="Hemerythrin-like" evidence="1">
    <location>
        <begin position="139"/>
        <end position="286"/>
    </location>
</feature>
<dbReference type="PANTHER" id="PTHR35739:SF1">
    <property type="entry name" value="OS01G0861700 PROTEIN"/>
    <property type="match status" value="1"/>
</dbReference>
<name>A0A8J4RG80_9ROSI</name>
<proteinExistence type="predicted"/>
<dbReference type="Gene3D" id="3.40.30.10">
    <property type="entry name" value="Glutaredoxin"/>
    <property type="match status" value="1"/>
</dbReference>
<dbReference type="InterPro" id="IPR012312">
    <property type="entry name" value="Hemerythrin-like"/>
</dbReference>
<accession>A0A8J4RG80</accession>
<dbReference type="SUPFAM" id="SSF52833">
    <property type="entry name" value="Thioredoxin-like"/>
    <property type="match status" value="1"/>
</dbReference>
<dbReference type="EMBL" id="JRKL02000312">
    <property type="protein sequence ID" value="KAF3972666.1"/>
    <property type="molecule type" value="Genomic_DNA"/>
</dbReference>
<gene>
    <name evidence="2" type="ORF">CMV_003845</name>
</gene>
<dbReference type="AlphaFoldDB" id="A0A8J4RG80"/>
<protein>
    <recommendedName>
        <fullName evidence="1">Hemerythrin-like domain-containing protein</fullName>
    </recommendedName>
</protein>
<dbReference type="Proteomes" id="UP000737018">
    <property type="component" value="Unassembled WGS sequence"/>
</dbReference>
<dbReference type="InterPro" id="IPR036249">
    <property type="entry name" value="Thioredoxin-like_sf"/>
</dbReference>
<dbReference type="CDD" id="cd12108">
    <property type="entry name" value="Hr-like"/>
    <property type="match status" value="1"/>
</dbReference>
<organism evidence="2 3">
    <name type="scientific">Castanea mollissima</name>
    <name type="common">Chinese chestnut</name>
    <dbReference type="NCBI Taxonomy" id="60419"/>
    <lineage>
        <taxon>Eukaryota</taxon>
        <taxon>Viridiplantae</taxon>
        <taxon>Streptophyta</taxon>
        <taxon>Embryophyta</taxon>
        <taxon>Tracheophyta</taxon>
        <taxon>Spermatophyta</taxon>
        <taxon>Magnoliopsida</taxon>
        <taxon>eudicotyledons</taxon>
        <taxon>Gunneridae</taxon>
        <taxon>Pentapetalae</taxon>
        <taxon>rosids</taxon>
        <taxon>fabids</taxon>
        <taxon>Fagales</taxon>
        <taxon>Fagaceae</taxon>
        <taxon>Castanea</taxon>
    </lineage>
</organism>
<comment type="caution">
    <text evidence="2">The sequence shown here is derived from an EMBL/GenBank/DDBJ whole genome shotgun (WGS) entry which is preliminary data.</text>
</comment>
<sequence>MKKWNCFRKKSKKSTAEIVPHDVILNGTTTTNGTAATAAAAAAVVSTQSSTVRLYGSPTSVIAAYFRFALLHKGVSVRFIPSDTPNFGSDAPVLQIGSETVSGSRETVLRYIDARFPHPPLGVRSCDEEEEEETTPLVVRAIALQHKSITWHVERLVRWVEDLATRGGKGSVDPTVGSPRMEMKKLARSYSELLEVLLEHAQMEERVVFPILERADRGMCKAANEEHARDLPIMNGIKEGIKSIGVMDSGSPDYQEALSNLSTRLKSLQENSKQHFMEEDKDLLPFMEAVEHNKEQQKRVLEQCFDVMQGTHSHLFNFLLEGLLPREAMQYLDLFISCNDRERTASTLKLIVD</sequence>
<evidence type="ECO:0000313" key="3">
    <source>
        <dbReference type="Proteomes" id="UP000737018"/>
    </source>
</evidence>
<evidence type="ECO:0000259" key="1">
    <source>
        <dbReference type="Pfam" id="PF01814"/>
    </source>
</evidence>
<dbReference type="Pfam" id="PF01814">
    <property type="entry name" value="Hemerythrin"/>
    <property type="match status" value="1"/>
</dbReference>
<keyword evidence="3" id="KW-1185">Reference proteome</keyword>
<dbReference type="PANTHER" id="PTHR35739">
    <property type="entry name" value="OS01G0861700 PROTEIN"/>
    <property type="match status" value="1"/>
</dbReference>
<dbReference type="Gene3D" id="1.20.120.520">
    <property type="entry name" value="nmb1532 protein domain like"/>
    <property type="match status" value="1"/>
</dbReference>
<dbReference type="OrthoDB" id="4951845at2759"/>
<evidence type="ECO:0000313" key="2">
    <source>
        <dbReference type="EMBL" id="KAF3972666.1"/>
    </source>
</evidence>
<reference evidence="2" key="1">
    <citation type="submission" date="2020-03" db="EMBL/GenBank/DDBJ databases">
        <title>Castanea mollissima Vanexum genome sequencing.</title>
        <authorList>
            <person name="Staton M."/>
        </authorList>
    </citation>
    <scope>NUCLEOTIDE SEQUENCE</scope>
    <source>
        <tissue evidence="2">Leaf</tissue>
    </source>
</reference>